<name>X6MGG6_RETFI</name>
<evidence type="ECO:0000313" key="3">
    <source>
        <dbReference type="EMBL" id="ETO12502.1"/>
    </source>
</evidence>
<keyword evidence="2" id="KW-1133">Transmembrane helix</keyword>
<comment type="caution">
    <text evidence="3">The sequence shown here is derived from an EMBL/GenBank/DDBJ whole genome shotgun (WGS) entry which is preliminary data.</text>
</comment>
<proteinExistence type="predicted"/>
<keyword evidence="2" id="KW-0812">Transmembrane</keyword>
<evidence type="ECO:0000313" key="4">
    <source>
        <dbReference type="Proteomes" id="UP000023152"/>
    </source>
</evidence>
<dbReference type="EMBL" id="ASPP01021354">
    <property type="protein sequence ID" value="ETO12502.1"/>
    <property type="molecule type" value="Genomic_DNA"/>
</dbReference>
<dbReference type="AlphaFoldDB" id="X6MGG6"/>
<protein>
    <submittedName>
        <fullName evidence="3">Uncharacterized protein</fullName>
    </submittedName>
</protein>
<evidence type="ECO:0000256" key="1">
    <source>
        <dbReference type="SAM" id="MobiDB-lite"/>
    </source>
</evidence>
<organism evidence="3 4">
    <name type="scientific">Reticulomyxa filosa</name>
    <dbReference type="NCBI Taxonomy" id="46433"/>
    <lineage>
        <taxon>Eukaryota</taxon>
        <taxon>Sar</taxon>
        <taxon>Rhizaria</taxon>
        <taxon>Retaria</taxon>
        <taxon>Foraminifera</taxon>
        <taxon>Monothalamids</taxon>
        <taxon>Reticulomyxidae</taxon>
        <taxon>Reticulomyxa</taxon>
    </lineage>
</organism>
<sequence>MYCVLSKFLVFHLQFCSMLFFKIIFLFEMILKILDEVRCKQTNNKGLSLFTLCFLFESKITTTKKKKGHTKTYTLNIKVEREKKTKLGKIAGLVSCFCVKTKHQNKRKIMAKKKIKKNKRRQQKPPKIESNVKKRKQDKSRETK</sequence>
<feature type="compositionally biased region" description="Basic residues" evidence="1">
    <location>
        <begin position="107"/>
        <end position="124"/>
    </location>
</feature>
<evidence type="ECO:0000256" key="2">
    <source>
        <dbReference type="SAM" id="Phobius"/>
    </source>
</evidence>
<keyword evidence="4" id="KW-1185">Reference proteome</keyword>
<dbReference type="Proteomes" id="UP000023152">
    <property type="component" value="Unassembled WGS sequence"/>
</dbReference>
<accession>X6MGG6</accession>
<keyword evidence="2" id="KW-0472">Membrane</keyword>
<gene>
    <name evidence="3" type="ORF">RFI_24876</name>
</gene>
<feature type="transmembrane region" description="Helical" evidence="2">
    <location>
        <begin position="12"/>
        <end position="31"/>
    </location>
</feature>
<feature type="region of interest" description="Disordered" evidence="1">
    <location>
        <begin position="107"/>
        <end position="144"/>
    </location>
</feature>
<reference evidence="3 4" key="1">
    <citation type="journal article" date="2013" name="Curr. Biol.">
        <title>The Genome of the Foraminiferan Reticulomyxa filosa.</title>
        <authorList>
            <person name="Glockner G."/>
            <person name="Hulsmann N."/>
            <person name="Schleicher M."/>
            <person name="Noegel A.A."/>
            <person name="Eichinger L."/>
            <person name="Gallinger C."/>
            <person name="Pawlowski J."/>
            <person name="Sierra R."/>
            <person name="Euteneuer U."/>
            <person name="Pillet L."/>
            <person name="Moustafa A."/>
            <person name="Platzer M."/>
            <person name="Groth M."/>
            <person name="Szafranski K."/>
            <person name="Schliwa M."/>
        </authorList>
    </citation>
    <scope>NUCLEOTIDE SEQUENCE [LARGE SCALE GENOMIC DNA]</scope>
</reference>